<reference evidence="1 2" key="1">
    <citation type="submission" date="2018-03" db="EMBL/GenBank/DDBJ databases">
        <title>Genome sequencing of Ottowia sp.</title>
        <authorList>
            <person name="Kim S.-J."/>
            <person name="Heo J."/>
            <person name="Kwon S.-W."/>
        </authorList>
    </citation>
    <scope>NUCLEOTIDE SEQUENCE [LARGE SCALE GENOMIC DNA]</scope>
    <source>
        <strain evidence="1 2">KADR8-3</strain>
    </source>
</reference>
<evidence type="ECO:0000313" key="1">
    <source>
        <dbReference type="EMBL" id="AVO34881.1"/>
    </source>
</evidence>
<dbReference type="Proteomes" id="UP000239709">
    <property type="component" value="Chromosome"/>
</dbReference>
<evidence type="ECO:0000313" key="2">
    <source>
        <dbReference type="Proteomes" id="UP000239709"/>
    </source>
</evidence>
<name>A0A2S0MGK3_9BURK</name>
<proteinExistence type="predicted"/>
<protein>
    <submittedName>
        <fullName evidence="1">Uncharacterized protein</fullName>
    </submittedName>
</protein>
<organism evidence="1 2">
    <name type="scientific">Ottowia oryzae</name>
    <dbReference type="NCBI Taxonomy" id="2109914"/>
    <lineage>
        <taxon>Bacteria</taxon>
        <taxon>Pseudomonadati</taxon>
        <taxon>Pseudomonadota</taxon>
        <taxon>Betaproteobacteria</taxon>
        <taxon>Burkholderiales</taxon>
        <taxon>Comamonadaceae</taxon>
        <taxon>Ottowia</taxon>
    </lineage>
</organism>
<dbReference type="AlphaFoldDB" id="A0A2S0MGK3"/>
<dbReference type="KEGG" id="otk:C6570_12035"/>
<accession>A0A2S0MGK3</accession>
<keyword evidence="2" id="KW-1185">Reference proteome</keyword>
<dbReference type="EMBL" id="CP027666">
    <property type="protein sequence ID" value="AVO34881.1"/>
    <property type="molecule type" value="Genomic_DNA"/>
</dbReference>
<gene>
    <name evidence="1" type="ORF">C6570_12035</name>
</gene>
<sequence>MTERDERDFLRFLRSTADVQLLALDSPSPDSIWLDDFPPRRSGDALSRRFALWNKAFAWQPEVQRRSHDTGVSNTLHAPVIEYLRHPFSTPAQDVGRLYWSRGLPADAGNGGDPEFARWWQQVEDWVKQHAHHRTGEGAAMHYLPWAWWRYGKWVRG</sequence>